<protein>
    <submittedName>
        <fullName evidence="3">Pilus assembly protein PilO</fullName>
    </submittedName>
    <submittedName>
        <fullName evidence="4">Type 4a pilus biogenesis protein PilO</fullName>
    </submittedName>
</protein>
<dbReference type="Proteomes" id="UP000031390">
    <property type="component" value="Unassembled WGS sequence"/>
</dbReference>
<dbReference type="PANTHER" id="PTHR39555">
    <property type="entry name" value="FIMBRIAL ASSEMBLY PROTEIN PILO-LIKE PROTEIN-RELATED"/>
    <property type="match status" value="1"/>
</dbReference>
<keyword evidence="2" id="KW-0812">Transmembrane</keyword>
<proteinExistence type="predicted"/>
<evidence type="ECO:0000313" key="5">
    <source>
        <dbReference type="Proteomes" id="UP000031390"/>
    </source>
</evidence>
<evidence type="ECO:0000313" key="4">
    <source>
        <dbReference type="EMBL" id="UNV87578.1"/>
    </source>
</evidence>
<accession>A0A0C1ECX0</accession>
<dbReference type="Pfam" id="PF04350">
    <property type="entry name" value="PilO"/>
    <property type="match status" value="1"/>
</dbReference>
<feature type="region of interest" description="Disordered" evidence="1">
    <location>
        <begin position="202"/>
        <end position="229"/>
    </location>
</feature>
<feature type="compositionally biased region" description="Low complexity" evidence="1">
    <location>
        <begin position="205"/>
        <end position="215"/>
    </location>
</feature>
<evidence type="ECO:0000313" key="3">
    <source>
        <dbReference type="EMBL" id="KIC06648.1"/>
    </source>
</evidence>
<reference evidence="4 6" key="2">
    <citation type="submission" date="2022-03" db="EMBL/GenBank/DDBJ databases">
        <title>Genome sequencing of Morococcus cerebrosus.</title>
        <authorList>
            <person name="Baek M.-G."/>
            <person name="Yi H."/>
        </authorList>
    </citation>
    <scope>NUCLEOTIDE SEQUENCE [LARGE SCALE GENOMIC DNA]</scope>
    <source>
        <strain evidence="4 6">CIP 81.93</strain>
    </source>
</reference>
<dbReference type="PATRIC" id="fig|1056807.3.peg.1870"/>
<sequence length="229" mass="24776">MASAKVKNLDIQNLYLLNPAAKFVLAALAVVGVLAVGYGIVFRDQLETLSTQEAKEAELKETYTKKSIEAASLDNLKAELTSIRSSFDILLKQLPTDAEIPTLIQELHQAGSANGLRLDSVVPQVPVNDGPIQKLPYEISITGKYNQINQFARDVGGLSRIITLESLKISHVSDSKNSKDSKNDILTLRAIATTYKARPADEVAAELAAQQSQAQGDSENGQANSEQKQ</sequence>
<dbReference type="PIRSF" id="PIRSF016482">
    <property type="entry name" value="PilO"/>
    <property type="match status" value="1"/>
</dbReference>
<dbReference type="PANTHER" id="PTHR39555:SF1">
    <property type="entry name" value="TYPE IV PILUS INNER MEMBRANE COMPONENT PILO"/>
    <property type="match status" value="1"/>
</dbReference>
<dbReference type="EMBL" id="CP094242">
    <property type="protein sequence ID" value="UNV87578.1"/>
    <property type="molecule type" value="Genomic_DNA"/>
</dbReference>
<dbReference type="EMBL" id="JUFZ01000092">
    <property type="protein sequence ID" value="KIC06648.1"/>
    <property type="molecule type" value="Genomic_DNA"/>
</dbReference>
<gene>
    <name evidence="4" type="primary">pilO</name>
    <name evidence="3" type="ORF">MCC93_19460</name>
    <name evidence="4" type="ORF">MON37_01090</name>
</gene>
<keyword evidence="2" id="KW-0472">Membrane</keyword>
<dbReference type="GO" id="GO:0043107">
    <property type="term" value="P:type IV pilus-dependent motility"/>
    <property type="evidence" value="ECO:0007669"/>
    <property type="project" value="InterPro"/>
</dbReference>
<dbReference type="InterPro" id="IPR014717">
    <property type="entry name" value="Transl_elong_EF1B/ribsomal_bS6"/>
</dbReference>
<dbReference type="InterPro" id="IPR007445">
    <property type="entry name" value="PilO"/>
</dbReference>
<feature type="transmembrane region" description="Helical" evidence="2">
    <location>
        <begin position="20"/>
        <end position="41"/>
    </location>
</feature>
<evidence type="ECO:0000256" key="2">
    <source>
        <dbReference type="SAM" id="Phobius"/>
    </source>
</evidence>
<evidence type="ECO:0000256" key="1">
    <source>
        <dbReference type="SAM" id="MobiDB-lite"/>
    </source>
</evidence>
<reference evidence="3 5" key="1">
    <citation type="submission" date="2014-12" db="EMBL/GenBank/DDBJ databases">
        <title>Genome sequence of Morococcus cerebrosus.</title>
        <authorList>
            <person name="Shin S.-K."/>
            <person name="Yi H."/>
        </authorList>
    </citation>
    <scope>NUCLEOTIDE SEQUENCE [LARGE SCALE GENOMIC DNA]</scope>
    <source>
        <strain evidence="3 5">CIP 81.93</strain>
    </source>
</reference>
<dbReference type="Gene3D" id="3.30.70.60">
    <property type="match status" value="1"/>
</dbReference>
<keyword evidence="6" id="KW-1185">Reference proteome</keyword>
<dbReference type="AlphaFoldDB" id="A0A0C1ECX0"/>
<dbReference type="GO" id="GO:0043683">
    <property type="term" value="P:type IV pilus assembly"/>
    <property type="evidence" value="ECO:0007669"/>
    <property type="project" value="InterPro"/>
</dbReference>
<organism evidence="3 5">
    <name type="scientific">Morococcus cerebrosus</name>
    <dbReference type="NCBI Taxonomy" id="1056807"/>
    <lineage>
        <taxon>Bacteria</taxon>
        <taxon>Pseudomonadati</taxon>
        <taxon>Pseudomonadota</taxon>
        <taxon>Betaproteobacteria</taxon>
        <taxon>Neisseriales</taxon>
        <taxon>Neisseriaceae</taxon>
        <taxon>Morococcus</taxon>
    </lineage>
</organism>
<dbReference type="RefSeq" id="WP_039408910.1">
    <property type="nucleotide sequence ID" value="NZ_CP094242.1"/>
</dbReference>
<keyword evidence="2" id="KW-1133">Transmembrane helix</keyword>
<dbReference type="Gene3D" id="1.10.287.540">
    <property type="entry name" value="Helix hairpin bin"/>
    <property type="match status" value="1"/>
</dbReference>
<feature type="compositionally biased region" description="Polar residues" evidence="1">
    <location>
        <begin position="216"/>
        <end position="229"/>
    </location>
</feature>
<dbReference type="Proteomes" id="UP000829504">
    <property type="component" value="Chromosome"/>
</dbReference>
<name>A0A0C1ECX0_9NEIS</name>
<evidence type="ECO:0000313" key="6">
    <source>
        <dbReference type="Proteomes" id="UP000829504"/>
    </source>
</evidence>